<protein>
    <submittedName>
        <fullName evidence="1">Uncharacterized protein</fullName>
    </submittedName>
</protein>
<evidence type="ECO:0000313" key="2">
    <source>
        <dbReference type="Proteomes" id="UP001230978"/>
    </source>
</evidence>
<proteinExistence type="predicted"/>
<name>A0ABY8Q6V9_9RHOB</name>
<evidence type="ECO:0000313" key="1">
    <source>
        <dbReference type="EMBL" id="WGV16020.1"/>
    </source>
</evidence>
<reference evidence="1 2" key="1">
    <citation type="submission" date="2023-04" db="EMBL/GenBank/DDBJ databases">
        <title>YMD61, complete Genome.</title>
        <authorList>
            <person name="Zhang J."/>
        </authorList>
    </citation>
    <scope>NUCLEOTIDE SEQUENCE [LARGE SCALE GENOMIC DNA]</scope>
    <source>
        <strain evidence="1 2">YMD61</strain>
    </source>
</reference>
<organism evidence="1 2">
    <name type="scientific">Fuscovulum ytuae</name>
    <dbReference type="NCBI Taxonomy" id="3042299"/>
    <lineage>
        <taxon>Bacteria</taxon>
        <taxon>Pseudomonadati</taxon>
        <taxon>Pseudomonadota</taxon>
        <taxon>Alphaproteobacteria</taxon>
        <taxon>Rhodobacterales</taxon>
        <taxon>Paracoccaceae</taxon>
        <taxon>Fuscovulum</taxon>
    </lineage>
</organism>
<sequence length="269" mass="30182">MTGFATLIAQSADVDDSFTTFTPRKTQDRRSEMHMNHATFAASPSLRLSLKRGLARQALSDSEKATPDMPLLFQMAAGLRPNRKGLERLAARIKDRPGVCRVALTKDGKALTFVTRARREVIAQVEGEHLFHETGLIYLRSEVGMIGSTLAFRLSAVNFCGHALERLVERSDLPLDRPLLPQVDDEARAIFRGWDRNARIIEDGDEFYSAETPGLWAGGHDELALEADWNLFNTSGRVPIFSARTFLSPSQMRPTVWLRWKDDPTCRIA</sequence>
<keyword evidence="2" id="KW-1185">Reference proteome</keyword>
<dbReference type="Proteomes" id="UP001230978">
    <property type="component" value="Chromosome"/>
</dbReference>
<dbReference type="RefSeq" id="WP_281465951.1">
    <property type="nucleotide sequence ID" value="NZ_CP124535.1"/>
</dbReference>
<dbReference type="EMBL" id="CP124535">
    <property type="protein sequence ID" value="WGV16020.1"/>
    <property type="molecule type" value="Genomic_DNA"/>
</dbReference>
<gene>
    <name evidence="1" type="ORF">QF092_17475</name>
</gene>
<accession>A0ABY8Q6V9</accession>